<keyword evidence="1" id="KW-0812">Transmembrane</keyword>
<feature type="transmembrane region" description="Helical" evidence="1">
    <location>
        <begin position="330"/>
        <end position="352"/>
    </location>
</feature>
<comment type="caution">
    <text evidence="2">The sequence shown here is derived from an EMBL/GenBank/DDBJ whole genome shotgun (WGS) entry which is preliminary data.</text>
</comment>
<evidence type="ECO:0000256" key="1">
    <source>
        <dbReference type="SAM" id="Phobius"/>
    </source>
</evidence>
<reference evidence="2 3" key="1">
    <citation type="submission" date="2016-03" db="EMBL/GenBank/DDBJ databases">
        <title>Comparative genomics of 54 Lactobacillus plantarum strains reveals genomic uncoupling from niche constraints.</title>
        <authorList>
            <person name="Martino M.E."/>
        </authorList>
    </citation>
    <scope>NUCLEOTIDE SEQUENCE [LARGE SCALE GENOMIC DNA]</scope>
    <source>
        <strain evidence="2 3">19.1</strain>
    </source>
</reference>
<name>A0A162GJ84_LACPN</name>
<dbReference type="Proteomes" id="UP000076882">
    <property type="component" value="Unassembled WGS sequence"/>
</dbReference>
<accession>A0A162GJ84</accession>
<keyword evidence="1" id="KW-1133">Transmembrane helix</keyword>
<dbReference type="EMBL" id="LUXM01000024">
    <property type="protein sequence ID" value="KZU95952.1"/>
    <property type="molecule type" value="Genomic_DNA"/>
</dbReference>
<evidence type="ECO:0000313" key="3">
    <source>
        <dbReference type="Proteomes" id="UP000076882"/>
    </source>
</evidence>
<feature type="transmembrane region" description="Helical" evidence="1">
    <location>
        <begin position="262"/>
        <end position="285"/>
    </location>
</feature>
<gene>
    <name evidence="2" type="ORF">Lp19_1231</name>
</gene>
<organism evidence="2 3">
    <name type="scientific">Lactiplantibacillus plantarum</name>
    <name type="common">Lactobacillus plantarum</name>
    <dbReference type="NCBI Taxonomy" id="1590"/>
    <lineage>
        <taxon>Bacteria</taxon>
        <taxon>Bacillati</taxon>
        <taxon>Bacillota</taxon>
        <taxon>Bacilli</taxon>
        <taxon>Lactobacillales</taxon>
        <taxon>Lactobacillaceae</taxon>
        <taxon>Lactiplantibacillus</taxon>
    </lineage>
</organism>
<sequence>MKFFLGGFALVTALIALSGVLFTALLGALVTLYNKKREISFQRSANESVKDEWVDCLTAITEKPELKRTDILAIRRSLRLFPYDEKNLKVSLYKHVYNFSMITEETEVKSFKYIEADLYHLTISLFIKFVESIDKVFARSNSWTVLEEDDADILRLIARWQISNRWINAKEVNGTSKSYIKRIGFDLKVLEKVSDRNFVSCERFFLDTEIIKAINNEINGEVVSNDQKSKLNEEYKINFNDVIEKESRVESTSWQIAKKIPYFLFSLVCAIGSFFVIQAIEILIANQVIDRFYGNKSIIYLVPFGLSIIIVAYILKNIITLPETISYKKLTKICVLSSLFLFLGFLITSTDIPSVNYHFKECTGLYFSAILLSLAVLVFTFNPSESWIRSLSSKLKKFVFKIKNFNVKL</sequence>
<protein>
    <submittedName>
        <fullName evidence="2">Uncharacterized protein</fullName>
    </submittedName>
</protein>
<feature type="transmembrane region" description="Helical" evidence="1">
    <location>
        <begin position="6"/>
        <end position="33"/>
    </location>
</feature>
<dbReference type="AlphaFoldDB" id="A0A162GJ84"/>
<evidence type="ECO:0000313" key="2">
    <source>
        <dbReference type="EMBL" id="KZU95952.1"/>
    </source>
</evidence>
<feature type="transmembrane region" description="Helical" evidence="1">
    <location>
        <begin position="297"/>
        <end position="318"/>
    </location>
</feature>
<dbReference type="PATRIC" id="fig|1590.201.peg.1010"/>
<proteinExistence type="predicted"/>
<keyword evidence="1" id="KW-0472">Membrane</keyword>
<feature type="transmembrane region" description="Helical" evidence="1">
    <location>
        <begin position="364"/>
        <end position="381"/>
    </location>
</feature>